<keyword evidence="1" id="KW-1133">Transmembrane helix</keyword>
<proteinExistence type="predicted"/>
<keyword evidence="1" id="KW-0812">Transmembrane</keyword>
<feature type="transmembrane region" description="Helical" evidence="1">
    <location>
        <begin position="40"/>
        <end position="62"/>
    </location>
</feature>
<name>A0A1A9HBL2_HELPX</name>
<dbReference type="AlphaFoldDB" id="A0A1A9HBL2"/>
<dbReference type="RefSeq" id="WP_080472359.1">
    <property type="nucleotide sequence ID" value="NZ_CP011486.1"/>
</dbReference>
<dbReference type="PATRIC" id="fig|210.2441.peg.385"/>
<dbReference type="EMBL" id="CP011486">
    <property type="protein sequence ID" value="ANH47978.1"/>
    <property type="molecule type" value="Genomic_DNA"/>
</dbReference>
<protein>
    <submittedName>
        <fullName evidence="2">Uncharacterized protein</fullName>
    </submittedName>
</protein>
<organism evidence="2 3">
    <name type="scientific">Helicobacter pylori</name>
    <name type="common">Campylobacter pylori</name>
    <dbReference type="NCBI Taxonomy" id="210"/>
    <lineage>
        <taxon>Bacteria</taxon>
        <taxon>Pseudomonadati</taxon>
        <taxon>Campylobacterota</taxon>
        <taxon>Epsilonproteobacteria</taxon>
        <taxon>Campylobacterales</taxon>
        <taxon>Helicobacteraceae</taxon>
        <taxon>Helicobacter</taxon>
    </lineage>
</organism>
<accession>A0A1A9HBL2</accession>
<reference evidence="2 3" key="1">
    <citation type="submission" date="2014-04" db="EMBL/GenBank/DDBJ databases">
        <title>Detecting global and local adaptation in a worldwide sample of Helicobacter pylori genomes.</title>
        <authorList>
            <person name="Montano V."/>
            <person name="Didelot X."/>
            <person name="Foll M."/>
            <person name="Linz B."/>
            <person name="Reinhardt R."/>
            <person name="Suerbaum S."/>
            <person name="Moodley Y."/>
            <person name="Jensen J.D."/>
        </authorList>
    </citation>
    <scope>NUCLEOTIDE SEQUENCE [LARGE SCALE GENOMIC DNA]</scope>
    <source>
        <strain evidence="2 3">K26A1</strain>
    </source>
</reference>
<dbReference type="Proteomes" id="UP000078062">
    <property type="component" value="Chromosome"/>
</dbReference>
<gene>
    <name evidence="2" type="ORF">AA977_01860</name>
</gene>
<evidence type="ECO:0000256" key="1">
    <source>
        <dbReference type="SAM" id="Phobius"/>
    </source>
</evidence>
<evidence type="ECO:0000313" key="3">
    <source>
        <dbReference type="Proteomes" id="UP000078062"/>
    </source>
</evidence>
<evidence type="ECO:0000313" key="2">
    <source>
        <dbReference type="EMBL" id="ANH47978.1"/>
    </source>
</evidence>
<sequence>MWVFKQIFNKGFKPYYRYSVCLKSLLRLCFFKFATYNQRYRAFLTLFFYNFFNACKVLIPIIDFRITYSKIPHQTHSKSL</sequence>
<keyword evidence="1" id="KW-0472">Membrane</keyword>